<keyword evidence="3" id="KW-0808">Transferase</keyword>
<reference evidence="4" key="1">
    <citation type="submission" date="2022-03" db="EMBL/GenBank/DDBJ databases">
        <title>De novo assembled genomes of Belliella spp. (Cyclobacteriaceae) strains.</title>
        <authorList>
            <person name="Szabo A."/>
            <person name="Korponai K."/>
            <person name="Felfoldi T."/>
        </authorList>
    </citation>
    <scope>NUCLEOTIDE SEQUENCE</scope>
    <source>
        <strain evidence="4">DSM 111904</strain>
    </source>
</reference>
<keyword evidence="2" id="KW-0328">Glycosyltransferase</keyword>
<evidence type="ECO:0000256" key="2">
    <source>
        <dbReference type="ARBA" id="ARBA00022676"/>
    </source>
</evidence>
<dbReference type="RefSeq" id="WP_241346976.1">
    <property type="nucleotide sequence ID" value="NZ_JAKZGP010000007.1"/>
</dbReference>
<comment type="caution">
    <text evidence="4">The sequence shown here is derived from an EMBL/GenBank/DDBJ whole genome shotgun (WGS) entry which is preliminary data.</text>
</comment>
<dbReference type="PANTHER" id="PTHR43179:SF12">
    <property type="entry name" value="GALACTOFURANOSYLTRANSFERASE GLFT2"/>
    <property type="match status" value="1"/>
</dbReference>
<name>A0ABS9UWU2_9BACT</name>
<proteinExistence type="inferred from homology"/>
<dbReference type="PANTHER" id="PTHR43179">
    <property type="entry name" value="RHAMNOSYLTRANSFERASE WBBL"/>
    <property type="match status" value="1"/>
</dbReference>
<organism evidence="4 5">
    <name type="scientific">Belliella filtrata</name>
    <dbReference type="NCBI Taxonomy" id="2923435"/>
    <lineage>
        <taxon>Bacteria</taxon>
        <taxon>Pseudomonadati</taxon>
        <taxon>Bacteroidota</taxon>
        <taxon>Cytophagia</taxon>
        <taxon>Cytophagales</taxon>
        <taxon>Cyclobacteriaceae</taxon>
        <taxon>Belliella</taxon>
    </lineage>
</organism>
<evidence type="ECO:0000256" key="3">
    <source>
        <dbReference type="ARBA" id="ARBA00022679"/>
    </source>
</evidence>
<accession>A0ABS9UWU2</accession>
<dbReference type="EMBL" id="JAKZGP010000007">
    <property type="protein sequence ID" value="MCH7408652.1"/>
    <property type="molecule type" value="Genomic_DNA"/>
</dbReference>
<dbReference type="InterPro" id="IPR029044">
    <property type="entry name" value="Nucleotide-diphossugar_trans"/>
</dbReference>
<evidence type="ECO:0000313" key="4">
    <source>
        <dbReference type="EMBL" id="MCH7408652.1"/>
    </source>
</evidence>
<dbReference type="Proteomes" id="UP001165489">
    <property type="component" value="Unassembled WGS sequence"/>
</dbReference>
<keyword evidence="5" id="KW-1185">Reference proteome</keyword>
<gene>
    <name evidence="4" type="ORF">MM239_04540</name>
</gene>
<comment type="similarity">
    <text evidence="1">Belongs to the glycosyltransferase 2 family.</text>
</comment>
<evidence type="ECO:0000313" key="5">
    <source>
        <dbReference type="Proteomes" id="UP001165489"/>
    </source>
</evidence>
<sequence>MKADIGAVIVTYQRYNELKLTIEALLSEGIGLKDIFIIDNNQGESKDQKFYTQFLGVNTIHPNENIASSGGFALGMQYVHKVGYGWALLFNDDSRPLKGALNAFYDAINTLKNKPLGLVKIANLNSNGEAIVLHWKGVRKPSYHSISNVPIESDLVTFDGCFIHKDVFDQIGYCDPSYFMGTYEFDYCLKAKDKGFKIYTLPNGLIADEKLGSQGGTPPWRQYYNTRNHLHLGIARRDLSIILAWLIREAKFTYAIFRFQDQKKRRLYLKLLAFLHALKGIRGKVII</sequence>
<protein>
    <submittedName>
        <fullName evidence="4">Glycosyltransferase family 2 protein</fullName>
    </submittedName>
</protein>
<dbReference type="SUPFAM" id="SSF53448">
    <property type="entry name" value="Nucleotide-diphospho-sugar transferases"/>
    <property type="match status" value="1"/>
</dbReference>
<evidence type="ECO:0000256" key="1">
    <source>
        <dbReference type="ARBA" id="ARBA00006739"/>
    </source>
</evidence>
<dbReference type="Gene3D" id="3.90.550.10">
    <property type="entry name" value="Spore Coat Polysaccharide Biosynthesis Protein SpsA, Chain A"/>
    <property type="match status" value="1"/>
</dbReference>